<dbReference type="SMART" id="SM00318">
    <property type="entry name" value="SNc"/>
    <property type="match status" value="1"/>
</dbReference>
<organism evidence="2 3">
    <name type="scientific">Maribellus luteus</name>
    <dbReference type="NCBI Taxonomy" id="2305463"/>
    <lineage>
        <taxon>Bacteria</taxon>
        <taxon>Pseudomonadati</taxon>
        <taxon>Bacteroidota</taxon>
        <taxon>Bacteroidia</taxon>
        <taxon>Marinilabiliales</taxon>
        <taxon>Prolixibacteraceae</taxon>
        <taxon>Maribellus</taxon>
    </lineage>
</organism>
<dbReference type="InterPro" id="IPR035437">
    <property type="entry name" value="SNase_OB-fold_sf"/>
</dbReference>
<dbReference type="EMBL" id="QWGR01000006">
    <property type="protein sequence ID" value="RIJ47835.1"/>
    <property type="molecule type" value="Genomic_DNA"/>
</dbReference>
<accession>A0A399SZN0</accession>
<comment type="caution">
    <text evidence="2">The sequence shown here is derived from an EMBL/GenBank/DDBJ whole genome shotgun (WGS) entry which is preliminary data.</text>
</comment>
<dbReference type="Proteomes" id="UP000265926">
    <property type="component" value="Unassembled WGS sequence"/>
</dbReference>
<protein>
    <submittedName>
        <fullName evidence="2">Nuclease</fullName>
    </submittedName>
</protein>
<name>A0A399SZN0_9BACT</name>
<gene>
    <name evidence="2" type="ORF">D1614_11940</name>
</gene>
<evidence type="ECO:0000259" key="1">
    <source>
        <dbReference type="PROSITE" id="PS50830"/>
    </source>
</evidence>
<reference evidence="2 3" key="1">
    <citation type="submission" date="2018-08" db="EMBL/GenBank/DDBJ databases">
        <title>Pallidiluteibacterium maritimus gen. nov., sp. nov., isolated from coastal sediment.</title>
        <authorList>
            <person name="Zhou L.Y."/>
        </authorList>
    </citation>
    <scope>NUCLEOTIDE SEQUENCE [LARGE SCALE GENOMIC DNA]</scope>
    <source>
        <strain evidence="2 3">XSD2</strain>
    </source>
</reference>
<dbReference type="RefSeq" id="WP_119438180.1">
    <property type="nucleotide sequence ID" value="NZ_QWGR01000006.1"/>
</dbReference>
<dbReference type="InterPro" id="IPR016071">
    <property type="entry name" value="Staphylococal_nuclease_OB-fold"/>
</dbReference>
<evidence type="ECO:0000313" key="2">
    <source>
        <dbReference type="EMBL" id="RIJ47835.1"/>
    </source>
</evidence>
<proteinExistence type="predicted"/>
<dbReference type="Gene3D" id="2.40.50.90">
    <property type="match status" value="1"/>
</dbReference>
<dbReference type="OrthoDB" id="309040at2"/>
<dbReference type="AlphaFoldDB" id="A0A399SZN0"/>
<dbReference type="Pfam" id="PF00565">
    <property type="entry name" value="SNase"/>
    <property type="match status" value="1"/>
</dbReference>
<feature type="domain" description="TNase-like" evidence="1">
    <location>
        <begin position="35"/>
        <end position="149"/>
    </location>
</feature>
<keyword evidence="3" id="KW-1185">Reference proteome</keyword>
<dbReference type="SUPFAM" id="SSF50199">
    <property type="entry name" value="Staphylococcal nuclease"/>
    <property type="match status" value="1"/>
</dbReference>
<dbReference type="PROSITE" id="PS50830">
    <property type="entry name" value="TNASE_3"/>
    <property type="match status" value="1"/>
</dbReference>
<sequence length="149" mass="17581">MKNIYERKFTIYRYIPYLDLNYVLKTNHTKNITMYTYRAKVDRVVDGDTLDLVIDLGFKITTLQRIRLRGINTPETYNVKKDSEEYKRGMEAKEYVLKRMEENKYEVMVETNKDVGKFGRYIGVIRLADSLISLNDDLVEKGLAVVAEY</sequence>
<evidence type="ECO:0000313" key="3">
    <source>
        <dbReference type="Proteomes" id="UP000265926"/>
    </source>
</evidence>